<reference evidence="11" key="1">
    <citation type="submission" date="2021-01" db="EMBL/GenBank/DDBJ databases">
        <authorList>
            <person name="Corre E."/>
            <person name="Pelletier E."/>
            <person name="Niang G."/>
            <person name="Scheremetjew M."/>
            <person name="Finn R."/>
            <person name="Kale V."/>
            <person name="Holt S."/>
            <person name="Cochrane G."/>
            <person name="Meng A."/>
            <person name="Brown T."/>
            <person name="Cohen L."/>
        </authorList>
    </citation>
    <scope>NUCLEOTIDE SEQUENCE</scope>
    <source>
        <strain evidence="11">CCMP2084</strain>
    </source>
</reference>
<dbReference type="GO" id="GO:0051745">
    <property type="term" value="F:4-hydroxy-3-methylbut-2-enyl diphosphate reductase activity"/>
    <property type="evidence" value="ECO:0007669"/>
    <property type="project" value="UniProtKB-EC"/>
</dbReference>
<dbReference type="AlphaFoldDB" id="A0A7S2U590"/>
<keyword evidence="5" id="KW-0408">Iron</keyword>
<dbReference type="GO" id="GO:0051539">
    <property type="term" value="F:4 iron, 4 sulfur cluster binding"/>
    <property type="evidence" value="ECO:0007669"/>
    <property type="project" value="UniProtKB-KW"/>
</dbReference>
<comment type="similarity">
    <text evidence="9">Belongs to the IspH family.</text>
</comment>
<accession>A0A7S2U590</accession>
<protein>
    <recommendedName>
        <fullName evidence="10">4-hydroxy-3-methylbut-2-enyl diphosphate reductase</fullName>
        <ecNumber evidence="10">1.17.7.4</ecNumber>
    </recommendedName>
</protein>
<comment type="cofactor">
    <cofactor evidence="1">
        <name>[4Fe-4S] cluster</name>
        <dbReference type="ChEBI" id="CHEBI:49883"/>
    </cofactor>
</comment>
<evidence type="ECO:0000256" key="10">
    <source>
        <dbReference type="ARBA" id="ARBA00047177"/>
    </source>
</evidence>
<gene>
    <name evidence="11" type="ORF">ASEP1449_LOCUS706</name>
</gene>
<dbReference type="PANTHER" id="PTHR31619">
    <property type="entry name" value="4-HYDROXY-3-METHYLBUT-2-ENYL DIPHOSPHATE REDUCTASE, CHLOROPLASTIC"/>
    <property type="match status" value="1"/>
</dbReference>
<evidence type="ECO:0000256" key="2">
    <source>
        <dbReference type="ARBA" id="ARBA00022485"/>
    </source>
</evidence>
<evidence type="ECO:0000256" key="4">
    <source>
        <dbReference type="ARBA" id="ARBA00023002"/>
    </source>
</evidence>
<evidence type="ECO:0000256" key="6">
    <source>
        <dbReference type="ARBA" id="ARBA00023014"/>
    </source>
</evidence>
<evidence type="ECO:0000256" key="1">
    <source>
        <dbReference type="ARBA" id="ARBA00001966"/>
    </source>
</evidence>
<dbReference type="Pfam" id="PF02401">
    <property type="entry name" value="LYTB"/>
    <property type="match status" value="1"/>
</dbReference>
<keyword evidence="6" id="KW-0411">Iron-sulfur</keyword>
<evidence type="ECO:0000313" key="11">
    <source>
        <dbReference type="EMBL" id="CAD9808884.1"/>
    </source>
</evidence>
<name>A0A7S2U590_9STRA</name>
<evidence type="ECO:0000256" key="5">
    <source>
        <dbReference type="ARBA" id="ARBA00023004"/>
    </source>
</evidence>
<dbReference type="PANTHER" id="PTHR31619:SF5">
    <property type="entry name" value="4-HYDROXY-3-METHYLBUT-2-ENYL DIPHOSPHATE REDUCTASE, CHLOROPLASTIC"/>
    <property type="match status" value="1"/>
</dbReference>
<dbReference type="CDD" id="cd13944">
    <property type="entry name" value="lytB_ispH"/>
    <property type="match status" value="1"/>
</dbReference>
<dbReference type="HAMAP" id="MF_00191">
    <property type="entry name" value="IspH"/>
    <property type="match status" value="1"/>
</dbReference>
<keyword evidence="3" id="KW-0479">Metal-binding</keyword>
<proteinExistence type="inferred from homology"/>
<dbReference type="GO" id="GO:0019288">
    <property type="term" value="P:isopentenyl diphosphate biosynthetic process, methylerythritol 4-phosphate pathway"/>
    <property type="evidence" value="ECO:0007669"/>
    <property type="project" value="InterPro"/>
</dbReference>
<organism evidence="11">
    <name type="scientific">Attheya septentrionalis</name>
    <dbReference type="NCBI Taxonomy" id="420275"/>
    <lineage>
        <taxon>Eukaryota</taxon>
        <taxon>Sar</taxon>
        <taxon>Stramenopiles</taxon>
        <taxon>Ochrophyta</taxon>
        <taxon>Bacillariophyta</taxon>
        <taxon>Coscinodiscophyceae</taxon>
        <taxon>Chaetocerotophycidae</taxon>
        <taxon>Chaetocerotales</taxon>
        <taxon>Attheyaceae</taxon>
        <taxon>Attheya</taxon>
    </lineage>
</organism>
<comment type="pathway">
    <text evidence="8">Isoprenoid biosynthesis; dimethylallyl diphosphate biosynthesis; dimethylallyl diphosphate from (2E)-4-hydroxy-3-methylbutenyl diphosphate: step 1/1.</text>
</comment>
<comment type="pathway">
    <text evidence="7">Isoprenoid biosynthesis; isopentenyl diphosphate biosynthesis via DXP pathway; isopentenyl diphosphate from 1-deoxy-D-xylulose 5-phosphate: step 6/6.</text>
</comment>
<evidence type="ECO:0000256" key="7">
    <source>
        <dbReference type="ARBA" id="ARBA00046313"/>
    </source>
</evidence>
<evidence type="ECO:0000256" key="8">
    <source>
        <dbReference type="ARBA" id="ARBA00046314"/>
    </source>
</evidence>
<dbReference type="Gene3D" id="3.40.1010.20">
    <property type="entry name" value="4-hydroxy-3-methylbut-2-enyl diphosphate reductase, catalytic domain"/>
    <property type="match status" value="2"/>
</dbReference>
<dbReference type="NCBIfam" id="NF009911">
    <property type="entry name" value="PRK13371.1"/>
    <property type="match status" value="1"/>
</dbReference>
<dbReference type="EMBL" id="HBHQ01001102">
    <property type="protein sequence ID" value="CAD9808884.1"/>
    <property type="molecule type" value="Transcribed_RNA"/>
</dbReference>
<sequence>MDRRKGKTLLQILPLTNMKFAKCALLSVVASAVAGTVGAFAPASPSFMTKTTIATTTPLFMSTETNVEEEMVKKETKKEERLRMINSDQFFRKGFKEVRKQVKEDMKSFESPLVDELKTSNYVVKKEGVTVHLAKDFGFCWGVERSIALAYEAVRHYPDKKVHITNELIHNPEVNDNLHKMNVQFIEKTEDNKKRFDTVQEGDVVILPAFGASLEEMDYFDKQNVDVVDTTCPWVSKVWNTVDMHQKKGLTSIIHGKYAHEETVATVSFCEDYICVKDMKEAEMVADYILNGGDRVAFMEHFKNAMSEGFDPDTMLNSVGLANQTTMYKKETRAIGQLFQKTMMSKFGPIEPKKHYIEFDTICDATQERQDAVDELVDNASELGLDFILVVGGWDSSNTAHLLEIPVKAGVRSFHINRAECIGADNTITHRTMAGEIVTEPLLMDLGKDVVMGVTSGASTPDAAVQDSLSSIFMLKKLNA</sequence>
<evidence type="ECO:0000256" key="9">
    <source>
        <dbReference type="ARBA" id="ARBA00046335"/>
    </source>
</evidence>
<dbReference type="GO" id="GO:0050992">
    <property type="term" value="P:dimethylallyl diphosphate biosynthetic process"/>
    <property type="evidence" value="ECO:0007669"/>
    <property type="project" value="InterPro"/>
</dbReference>
<dbReference type="InterPro" id="IPR003451">
    <property type="entry name" value="LytB/IspH"/>
</dbReference>
<keyword evidence="2" id="KW-0004">4Fe-4S</keyword>
<dbReference type="EC" id="1.17.7.4" evidence="10"/>
<dbReference type="GO" id="GO:0046872">
    <property type="term" value="F:metal ion binding"/>
    <property type="evidence" value="ECO:0007669"/>
    <property type="project" value="UniProtKB-KW"/>
</dbReference>
<keyword evidence="4" id="KW-0560">Oxidoreductase</keyword>
<dbReference type="Gene3D" id="3.40.50.11270">
    <property type="match status" value="1"/>
</dbReference>
<dbReference type="NCBIfam" id="TIGR00216">
    <property type="entry name" value="ispH_lytB"/>
    <property type="match status" value="1"/>
</dbReference>
<evidence type="ECO:0000256" key="3">
    <source>
        <dbReference type="ARBA" id="ARBA00022723"/>
    </source>
</evidence>